<dbReference type="OrthoDB" id="10032537at2759"/>
<feature type="region of interest" description="Disordered" evidence="8">
    <location>
        <begin position="196"/>
        <end position="269"/>
    </location>
</feature>
<keyword evidence="6" id="KW-0539">Nucleus</keyword>
<feature type="region of interest" description="Disordered" evidence="8">
    <location>
        <begin position="1231"/>
        <end position="1267"/>
    </location>
</feature>
<gene>
    <name evidence="10" type="ORF">HOLleu_22403</name>
</gene>
<feature type="compositionally biased region" description="Basic and acidic residues" evidence="8">
    <location>
        <begin position="96"/>
        <end position="108"/>
    </location>
</feature>
<evidence type="ECO:0000256" key="2">
    <source>
        <dbReference type="ARBA" id="ARBA00022723"/>
    </source>
</evidence>
<feature type="compositionally biased region" description="Polar residues" evidence="8">
    <location>
        <begin position="225"/>
        <end position="241"/>
    </location>
</feature>
<keyword evidence="2" id="KW-0479">Metal-binding</keyword>
<feature type="region of interest" description="Disordered" evidence="8">
    <location>
        <begin position="1176"/>
        <end position="1218"/>
    </location>
</feature>
<evidence type="ECO:0000256" key="5">
    <source>
        <dbReference type="ARBA" id="ARBA00022833"/>
    </source>
</evidence>
<dbReference type="PANTHER" id="PTHR24376">
    <property type="entry name" value="ZINC FINGER PROTEIN"/>
    <property type="match status" value="1"/>
</dbReference>
<evidence type="ECO:0000256" key="7">
    <source>
        <dbReference type="PROSITE-ProRule" id="PRU00042"/>
    </source>
</evidence>
<keyword evidence="5" id="KW-0862">Zinc</keyword>
<protein>
    <recommendedName>
        <fullName evidence="9">C2H2-type domain-containing protein</fullName>
    </recommendedName>
</protein>
<keyword evidence="3" id="KW-0677">Repeat</keyword>
<proteinExistence type="predicted"/>
<feature type="compositionally biased region" description="Basic and acidic residues" evidence="8">
    <location>
        <begin position="200"/>
        <end position="210"/>
    </location>
</feature>
<evidence type="ECO:0000256" key="1">
    <source>
        <dbReference type="ARBA" id="ARBA00004123"/>
    </source>
</evidence>
<dbReference type="GO" id="GO:0005634">
    <property type="term" value="C:nucleus"/>
    <property type="evidence" value="ECO:0007669"/>
    <property type="project" value="UniProtKB-SubCell"/>
</dbReference>
<evidence type="ECO:0000256" key="8">
    <source>
        <dbReference type="SAM" id="MobiDB-lite"/>
    </source>
</evidence>
<sequence length="1400" mass="155664">MPSRSNRAPSVPQRSSPRRSHHPTVLTESTHQRGRKRPLPSTNGLDHEMRRKSSRLQRSADSVDKKPNQSPSDVTCLGHQKKAHGLKYRGESAGVEQRENEQHCKESQEPQTNMLERLLRQRGSQKLGNVSGDLRNFNKTTDTEVFVSTHDGWKGLTHQESEKQVDGAKCDYKPDKAKLRKKSGLQGEKVKECNFQTTSSDRRYPLRKSEDEETLSLRQRYPVRQKSSSQGNSESEKNCSSGIEKKEELKESNKTPEVPCPESVSKDSSPLVQWLPSPVVIGLGFKEKAYTCLKCALEFHTLKNLIQHCIPTSKVPCYICGDVLDSTCNERIHYLTDHQFVCLYCHERFATQEAAKKHRSIIHPDKAEKASSEEHLTFHGKPPIDVLKQNNPSVGSYIVVLGKVKSVAKHLMPWIFGVVDSRAHHLSKESIVVLSSKFLYRMNDALISETSRKKAMMCPLCFQGFVGFDAIEEHMVDVHRPSSVKECKPLLKTAKLPTTTSSSSLSMETIPVSSSSSHTLNSETTQSAFCHQCQRVFHDETSLGRHNVIMHSLSTVHKQALAQKARDDVNYSVTVHMCNVCKVPFTSEKSLKRHMTYSQHRGMEGLPNVAKSTQQHPTLNSSPSMQGVCSANVNSILPVEEKKLNDSRRGHINASMGTTSSNDGEKNRGCVLHKLREMCQSELQKKDSGTLNASKKESKDILGSSLSKTNDGSSSKTDDSKKVHPSVVKSRKVDNHTTNASWYLPGALYTPIAINNEPASVIQEVDILIKDAMDFLGVEKQVGLRSPYATADRYKFSKAVAAYLMLKPVLQNPPQTPTARRNYEINHKYKIPMGHLNPEFADCPLFPTLTDIFRRTKAYTLSPLRVLAPQEIKKSVAMSSKSKGKIAKRFSKALESAFMSQTQHYIAKVSRGHANVVRASNIQAHSFLSVKISNHVNERINNAVLRESQRRSESSGISTGHLTIDSNQASVKGMPVVSNGMPMKYDQEHSMYAAGARMPGPFHVLRGTPMQMQGLLPNVGANLPPQGRYFEMPVGNNRALFSVNAQGLATVVGLIPGPRNAAPGSNPPRTLPLSYNRGSAFPPHTAAHGATTSVFPRAPVPSNPHISNPVNAHVTNPVYPLAAVPGQRLPVVTSYLAPKNRSILPAPGVSQLHRRHPYVDLINMPNRGIDTVKEQLERKRSAQQGLQQSSKAQETMVSTQGMTSLSNTVSNTSTKNRTIDDVMSELEQLATYSERSQKSQKVPKENEAEDKKQPQPPPQDPPSNPKKMKRVILVPSSKGKKVTGNTILKRNAGKRVVQIKKKRLPTSDWCVKQLHIRMQQDSLLTKKNLWLHKKYQKNFVPTKETKPVAISTNGVFCKAGSVDTVLTVSEAVKRAKRAKIHLDDFQDLCDKFALYKSSKS</sequence>
<reference evidence="10" key="1">
    <citation type="submission" date="2021-10" db="EMBL/GenBank/DDBJ databases">
        <title>Tropical sea cucumber genome reveals ecological adaptation and Cuvierian tubules defense mechanism.</title>
        <authorList>
            <person name="Chen T."/>
        </authorList>
    </citation>
    <scope>NUCLEOTIDE SEQUENCE</scope>
    <source>
        <strain evidence="10">Nanhai2018</strain>
        <tissue evidence="10">Muscle</tissue>
    </source>
</reference>
<feature type="domain" description="C2H2-type" evidence="9">
    <location>
        <begin position="340"/>
        <end position="368"/>
    </location>
</feature>
<evidence type="ECO:0000256" key="6">
    <source>
        <dbReference type="ARBA" id="ARBA00023242"/>
    </source>
</evidence>
<feature type="compositionally biased region" description="Basic and acidic residues" evidence="8">
    <location>
        <begin position="243"/>
        <end position="254"/>
    </location>
</feature>
<dbReference type="EMBL" id="JAIZAY010000010">
    <property type="protein sequence ID" value="KAJ8035241.1"/>
    <property type="molecule type" value="Genomic_DNA"/>
</dbReference>
<dbReference type="GO" id="GO:0000978">
    <property type="term" value="F:RNA polymerase II cis-regulatory region sequence-specific DNA binding"/>
    <property type="evidence" value="ECO:0007669"/>
    <property type="project" value="TreeGrafter"/>
</dbReference>
<evidence type="ECO:0000256" key="4">
    <source>
        <dbReference type="ARBA" id="ARBA00022771"/>
    </source>
</evidence>
<evidence type="ECO:0000313" key="11">
    <source>
        <dbReference type="Proteomes" id="UP001152320"/>
    </source>
</evidence>
<feature type="region of interest" description="Disordered" evidence="8">
    <location>
        <begin position="683"/>
        <end position="732"/>
    </location>
</feature>
<feature type="region of interest" description="Disordered" evidence="8">
    <location>
        <begin position="1"/>
        <end position="110"/>
    </location>
</feature>
<evidence type="ECO:0000313" key="10">
    <source>
        <dbReference type="EMBL" id="KAJ8035241.1"/>
    </source>
</evidence>
<feature type="compositionally biased region" description="Polar residues" evidence="8">
    <location>
        <begin position="1182"/>
        <end position="1202"/>
    </location>
</feature>
<keyword evidence="11" id="KW-1185">Reference proteome</keyword>
<feature type="compositionally biased region" description="Basic and acidic residues" evidence="8">
    <location>
        <begin position="1242"/>
        <end position="1253"/>
    </location>
</feature>
<feature type="compositionally biased region" description="Basic and acidic residues" evidence="8">
    <location>
        <begin position="683"/>
        <end position="700"/>
    </location>
</feature>
<evidence type="ECO:0000256" key="3">
    <source>
        <dbReference type="ARBA" id="ARBA00022737"/>
    </source>
</evidence>
<feature type="compositionally biased region" description="Low complexity" evidence="8">
    <location>
        <begin position="1203"/>
        <end position="1216"/>
    </location>
</feature>
<name>A0A9Q1BZD1_HOLLE</name>
<comment type="caution">
    <text evidence="10">The sequence shown here is derived from an EMBL/GenBank/DDBJ whole genome shotgun (WGS) entry which is preliminary data.</text>
</comment>
<feature type="region of interest" description="Disordered" evidence="8">
    <location>
        <begin position="643"/>
        <end position="667"/>
    </location>
</feature>
<dbReference type="GO" id="GO:0001228">
    <property type="term" value="F:DNA-binding transcription activator activity, RNA polymerase II-specific"/>
    <property type="evidence" value="ECO:0007669"/>
    <property type="project" value="TreeGrafter"/>
</dbReference>
<dbReference type="SMART" id="SM00355">
    <property type="entry name" value="ZnF_C2H2"/>
    <property type="match status" value="6"/>
</dbReference>
<dbReference type="PANTHER" id="PTHR24376:SF235">
    <property type="entry name" value="C2H2-TYPE DOMAIN-CONTAINING PROTEIN"/>
    <property type="match status" value="1"/>
</dbReference>
<keyword evidence="4 7" id="KW-0863">Zinc-finger</keyword>
<feature type="domain" description="C2H2-type" evidence="9">
    <location>
        <begin position="576"/>
        <end position="605"/>
    </location>
</feature>
<organism evidence="10 11">
    <name type="scientific">Holothuria leucospilota</name>
    <name type="common">Black long sea cucumber</name>
    <name type="synonym">Mertensiothuria leucospilota</name>
    <dbReference type="NCBI Taxonomy" id="206669"/>
    <lineage>
        <taxon>Eukaryota</taxon>
        <taxon>Metazoa</taxon>
        <taxon>Echinodermata</taxon>
        <taxon>Eleutherozoa</taxon>
        <taxon>Echinozoa</taxon>
        <taxon>Holothuroidea</taxon>
        <taxon>Aspidochirotacea</taxon>
        <taxon>Aspidochirotida</taxon>
        <taxon>Holothuriidae</taxon>
        <taxon>Holothuria</taxon>
    </lineage>
</organism>
<comment type="subcellular location">
    <subcellularLocation>
        <location evidence="1">Nucleus</location>
    </subcellularLocation>
</comment>
<dbReference type="PROSITE" id="PS50157">
    <property type="entry name" value="ZINC_FINGER_C2H2_2"/>
    <property type="match status" value="2"/>
</dbReference>
<dbReference type="GO" id="GO:0008270">
    <property type="term" value="F:zinc ion binding"/>
    <property type="evidence" value="ECO:0007669"/>
    <property type="project" value="UniProtKB-KW"/>
</dbReference>
<dbReference type="InterPro" id="IPR013087">
    <property type="entry name" value="Znf_C2H2_type"/>
</dbReference>
<accession>A0A9Q1BZD1</accession>
<feature type="compositionally biased region" description="Pro residues" evidence="8">
    <location>
        <begin position="1254"/>
        <end position="1264"/>
    </location>
</feature>
<dbReference type="PROSITE" id="PS00028">
    <property type="entry name" value="ZINC_FINGER_C2H2_1"/>
    <property type="match status" value="4"/>
</dbReference>
<dbReference type="Proteomes" id="UP001152320">
    <property type="component" value="Chromosome 10"/>
</dbReference>
<evidence type="ECO:0000259" key="9">
    <source>
        <dbReference type="PROSITE" id="PS50157"/>
    </source>
</evidence>